<reference evidence="1" key="1">
    <citation type="submission" date="2022-07" db="EMBL/GenBank/DDBJ databases">
        <title>Genome Sequence of Phlebia brevispora.</title>
        <authorList>
            <person name="Buettner E."/>
        </authorList>
    </citation>
    <scope>NUCLEOTIDE SEQUENCE</scope>
    <source>
        <strain evidence="1">MPL23</strain>
    </source>
</reference>
<evidence type="ECO:0000313" key="1">
    <source>
        <dbReference type="EMBL" id="KAJ3527073.1"/>
    </source>
</evidence>
<sequence>MEANPEPTAMKRTLELVVDMTSHDLDQTTLRCEAQWLASRGIAVASGRSRVATAVGANGLKTAVISFQDNTAMQKALKLSASERELRDKQMDLDYRFDGFTTLSEGRDLDIVVLHGLNGHAFATWEDIDQTDRFMWLRDCLPEHFPHARVLTYGYNANVLSDVSTGRLRSYAETFLENLKYERSSEAHRDRPLMLMAHYLGGLVIKQALIVANTRADRRYHEILESICGIIFFGIPHRGGNGVKSGIHTFFETNKTKIKAGPLTTKRILVVDEQSAILGVARERKASVNADHSYICKFRGPSDGNYMSVHRVITELVNAATPVVTTRDATTQPEAPPDLKYVNLTDPHSFGFDEKLYPVLVWGDITYWGG</sequence>
<organism evidence="1 2">
    <name type="scientific">Phlebia brevispora</name>
    <dbReference type="NCBI Taxonomy" id="194682"/>
    <lineage>
        <taxon>Eukaryota</taxon>
        <taxon>Fungi</taxon>
        <taxon>Dikarya</taxon>
        <taxon>Basidiomycota</taxon>
        <taxon>Agaricomycotina</taxon>
        <taxon>Agaricomycetes</taxon>
        <taxon>Polyporales</taxon>
        <taxon>Meruliaceae</taxon>
        <taxon>Phlebia</taxon>
    </lineage>
</organism>
<proteinExistence type="predicted"/>
<protein>
    <submittedName>
        <fullName evidence="1">Uncharacterized protein</fullName>
    </submittedName>
</protein>
<comment type="caution">
    <text evidence="1">The sequence shown here is derived from an EMBL/GenBank/DDBJ whole genome shotgun (WGS) entry which is preliminary data.</text>
</comment>
<keyword evidence="2" id="KW-1185">Reference proteome</keyword>
<dbReference type="Proteomes" id="UP001148662">
    <property type="component" value="Unassembled WGS sequence"/>
</dbReference>
<evidence type="ECO:0000313" key="2">
    <source>
        <dbReference type="Proteomes" id="UP001148662"/>
    </source>
</evidence>
<accession>A0ACC1RW98</accession>
<gene>
    <name evidence="1" type="ORF">NM688_g8176</name>
</gene>
<name>A0ACC1RW98_9APHY</name>
<dbReference type="EMBL" id="JANHOG010002115">
    <property type="protein sequence ID" value="KAJ3527073.1"/>
    <property type="molecule type" value="Genomic_DNA"/>
</dbReference>